<evidence type="ECO:0000256" key="4">
    <source>
        <dbReference type="PROSITE-ProRule" id="PRU00134"/>
    </source>
</evidence>
<dbReference type="SMART" id="SM00671">
    <property type="entry name" value="SEL1"/>
    <property type="match status" value="3"/>
</dbReference>
<feature type="compositionally biased region" description="Basic and acidic residues" evidence="5">
    <location>
        <begin position="280"/>
        <end position="298"/>
    </location>
</feature>
<dbReference type="GO" id="GO:0008270">
    <property type="term" value="F:zinc ion binding"/>
    <property type="evidence" value="ECO:0007669"/>
    <property type="project" value="UniProtKB-KW"/>
</dbReference>
<dbReference type="Gene3D" id="6.10.140.2220">
    <property type="match status" value="1"/>
</dbReference>
<dbReference type="Pfam" id="PF08238">
    <property type="entry name" value="Sel1"/>
    <property type="match status" value="3"/>
</dbReference>
<protein>
    <submittedName>
        <fullName evidence="7">Sel1-like repeat family protein</fullName>
    </submittedName>
</protein>
<dbReference type="PROSITE" id="PS50865">
    <property type="entry name" value="ZF_MYND_2"/>
    <property type="match status" value="1"/>
</dbReference>
<dbReference type="InterPro" id="IPR002893">
    <property type="entry name" value="Znf_MYND"/>
</dbReference>
<dbReference type="AlphaFoldDB" id="A0AAD9D4N9"/>
<dbReference type="PANTHER" id="PTHR45011:SF1">
    <property type="entry name" value="DAP3-BINDING CELL DEATH ENHANCER 1"/>
    <property type="match status" value="1"/>
</dbReference>
<keyword evidence="3" id="KW-0862">Zinc</keyword>
<organism evidence="7 8">
    <name type="scientific">Skeletonema marinoi</name>
    <dbReference type="NCBI Taxonomy" id="267567"/>
    <lineage>
        <taxon>Eukaryota</taxon>
        <taxon>Sar</taxon>
        <taxon>Stramenopiles</taxon>
        <taxon>Ochrophyta</taxon>
        <taxon>Bacillariophyta</taxon>
        <taxon>Coscinodiscophyceae</taxon>
        <taxon>Thalassiosirophycidae</taxon>
        <taxon>Thalassiosirales</taxon>
        <taxon>Skeletonemataceae</taxon>
        <taxon>Skeletonema</taxon>
        <taxon>Skeletonema marinoi-dohrnii complex</taxon>
    </lineage>
</organism>
<accession>A0AAD9D4N9</accession>
<comment type="caution">
    <text evidence="7">The sequence shown here is derived from an EMBL/GenBank/DDBJ whole genome shotgun (WGS) entry which is preliminary data.</text>
</comment>
<dbReference type="Gene3D" id="1.25.40.10">
    <property type="entry name" value="Tetratricopeptide repeat domain"/>
    <property type="match status" value="1"/>
</dbReference>
<evidence type="ECO:0000256" key="5">
    <source>
        <dbReference type="SAM" id="MobiDB-lite"/>
    </source>
</evidence>
<dbReference type="InterPro" id="IPR011990">
    <property type="entry name" value="TPR-like_helical_dom_sf"/>
</dbReference>
<keyword evidence="8" id="KW-1185">Reference proteome</keyword>
<reference evidence="7" key="1">
    <citation type="submission" date="2023-06" db="EMBL/GenBank/DDBJ databases">
        <title>Survivors Of The Sea: Transcriptome response of Skeletonema marinoi to long-term dormancy.</title>
        <authorList>
            <person name="Pinder M.I.M."/>
            <person name="Kourtchenko O."/>
            <person name="Robertson E.K."/>
            <person name="Larsson T."/>
            <person name="Maumus F."/>
            <person name="Osuna-Cruz C.M."/>
            <person name="Vancaester E."/>
            <person name="Stenow R."/>
            <person name="Vandepoele K."/>
            <person name="Ploug H."/>
            <person name="Bruchert V."/>
            <person name="Godhe A."/>
            <person name="Topel M."/>
        </authorList>
    </citation>
    <scope>NUCLEOTIDE SEQUENCE</scope>
    <source>
        <strain evidence="7">R05AC</strain>
    </source>
</reference>
<dbReference type="Gene3D" id="3.30.40.10">
    <property type="entry name" value="Zinc/RING finger domain, C3HC4 (zinc finger)"/>
    <property type="match status" value="1"/>
</dbReference>
<name>A0AAD9D4N9_9STRA</name>
<gene>
    <name evidence="7" type="ORF">QTG54_015675</name>
</gene>
<proteinExistence type="predicted"/>
<evidence type="ECO:0000313" key="7">
    <source>
        <dbReference type="EMBL" id="KAK1733632.1"/>
    </source>
</evidence>
<feature type="domain" description="MYND-type" evidence="6">
    <location>
        <begin position="14"/>
        <end position="55"/>
    </location>
</feature>
<dbReference type="Proteomes" id="UP001224775">
    <property type="component" value="Unassembled WGS sequence"/>
</dbReference>
<dbReference type="EMBL" id="JATAAI010000046">
    <property type="protein sequence ID" value="KAK1733632.1"/>
    <property type="molecule type" value="Genomic_DNA"/>
</dbReference>
<evidence type="ECO:0000256" key="2">
    <source>
        <dbReference type="ARBA" id="ARBA00022771"/>
    </source>
</evidence>
<dbReference type="InterPro" id="IPR052748">
    <property type="entry name" value="ISR_Activator"/>
</dbReference>
<dbReference type="InterPro" id="IPR013083">
    <property type="entry name" value="Znf_RING/FYVE/PHD"/>
</dbReference>
<evidence type="ECO:0000256" key="1">
    <source>
        <dbReference type="ARBA" id="ARBA00022723"/>
    </source>
</evidence>
<keyword evidence="2 4" id="KW-0863">Zinc-finger</keyword>
<evidence type="ECO:0000313" key="8">
    <source>
        <dbReference type="Proteomes" id="UP001224775"/>
    </source>
</evidence>
<sequence length="298" mass="33387">MSEDNQAEMTSSCCASCHIAKVDGIKLKECADCKSVKYCSDTCQKNHKSQHEDDCKKRAVELRDELLFKQPENSHLGDCPICMIPLQLDQSKSSLYSCCSKIICGGCDRANDSREEMASLEPKCPFCRTPVPTKNELDKRRMKRIEVNDPVAMRQWGVQQYKKGDYSTAFEYFARAAELGNAEAHYRLSQMYDLGNGIEKDGGKEMYHLEEAAIGGHPNARFNLGCIEWNNDNKERAVKHWIIAAAQGDDKSIKYLMNAYKGGFVSKENLAAALRAQKAAVDETKSPQREAAEKAFAS</sequence>
<feature type="region of interest" description="Disordered" evidence="5">
    <location>
        <begin position="279"/>
        <end position="298"/>
    </location>
</feature>
<keyword evidence="1" id="KW-0479">Metal-binding</keyword>
<dbReference type="PANTHER" id="PTHR45011">
    <property type="entry name" value="DAP3-BINDING CELL DEATH ENHANCER 1"/>
    <property type="match status" value="1"/>
</dbReference>
<dbReference type="SUPFAM" id="SSF81901">
    <property type="entry name" value="HCP-like"/>
    <property type="match status" value="1"/>
</dbReference>
<evidence type="ECO:0000256" key="3">
    <source>
        <dbReference type="ARBA" id="ARBA00022833"/>
    </source>
</evidence>
<evidence type="ECO:0000259" key="6">
    <source>
        <dbReference type="PROSITE" id="PS50865"/>
    </source>
</evidence>
<dbReference type="InterPro" id="IPR006597">
    <property type="entry name" value="Sel1-like"/>
</dbReference>
<dbReference type="Pfam" id="PF01753">
    <property type="entry name" value="zf-MYND"/>
    <property type="match status" value="1"/>
</dbReference>
<dbReference type="SUPFAM" id="SSF144232">
    <property type="entry name" value="HIT/MYND zinc finger-like"/>
    <property type="match status" value="1"/>
</dbReference>